<feature type="non-terminal residue" evidence="1">
    <location>
        <position position="1"/>
    </location>
</feature>
<evidence type="ECO:0000313" key="1">
    <source>
        <dbReference type="EMBL" id="KAK3108200.1"/>
    </source>
</evidence>
<gene>
    <name evidence="1" type="ORF">FSP39_002996</name>
</gene>
<dbReference type="AlphaFoldDB" id="A0AA88YT94"/>
<dbReference type="Proteomes" id="UP001186944">
    <property type="component" value="Unassembled WGS sequence"/>
</dbReference>
<comment type="caution">
    <text evidence="1">The sequence shown here is derived from an EMBL/GenBank/DDBJ whole genome shotgun (WGS) entry which is preliminary data.</text>
</comment>
<evidence type="ECO:0000313" key="2">
    <source>
        <dbReference type="Proteomes" id="UP001186944"/>
    </source>
</evidence>
<organism evidence="1 2">
    <name type="scientific">Pinctada imbricata</name>
    <name type="common">Atlantic pearl-oyster</name>
    <name type="synonym">Pinctada martensii</name>
    <dbReference type="NCBI Taxonomy" id="66713"/>
    <lineage>
        <taxon>Eukaryota</taxon>
        <taxon>Metazoa</taxon>
        <taxon>Spiralia</taxon>
        <taxon>Lophotrochozoa</taxon>
        <taxon>Mollusca</taxon>
        <taxon>Bivalvia</taxon>
        <taxon>Autobranchia</taxon>
        <taxon>Pteriomorphia</taxon>
        <taxon>Pterioida</taxon>
        <taxon>Pterioidea</taxon>
        <taxon>Pteriidae</taxon>
        <taxon>Pinctada</taxon>
    </lineage>
</organism>
<sequence length="143" mass="15507">PTFSNGSYDLKITSELRRKPLVKSGNTTGFTGGHFVLAGSQIRYPFSAKLIAEGAHLKSQHFHGQYEVSGRDGEPFSLMGDSGAAVFLVKEEDSLSCIGMVIGHHQIDNGVRRTVVTPIGPLLDALGLEPRNISQFPEDMHTN</sequence>
<dbReference type="EMBL" id="VSWD01000001">
    <property type="protein sequence ID" value="KAK3108200.1"/>
    <property type="molecule type" value="Genomic_DNA"/>
</dbReference>
<name>A0AA88YT94_PINIB</name>
<accession>A0AA88YT94</accession>
<reference evidence="1" key="1">
    <citation type="submission" date="2019-08" db="EMBL/GenBank/DDBJ databases">
        <title>The improved chromosome-level genome for the pearl oyster Pinctada fucata martensii using PacBio sequencing and Hi-C.</title>
        <authorList>
            <person name="Zheng Z."/>
        </authorList>
    </citation>
    <scope>NUCLEOTIDE SEQUENCE</scope>
    <source>
        <strain evidence="1">ZZ-2019</strain>
        <tissue evidence="1">Adductor muscle</tissue>
    </source>
</reference>
<protein>
    <submittedName>
        <fullName evidence="1">Uncharacterized protein</fullName>
    </submittedName>
</protein>
<keyword evidence="2" id="KW-1185">Reference proteome</keyword>
<proteinExistence type="predicted"/>